<dbReference type="InterPro" id="IPR036178">
    <property type="entry name" value="Formintransfe-cycloase-like_sf"/>
</dbReference>
<dbReference type="RefSeq" id="WP_075568601.1">
    <property type="nucleotide sequence ID" value="NZ_MSDO01000002.1"/>
</dbReference>
<evidence type="ECO:0000313" key="3">
    <source>
        <dbReference type="Proteomes" id="UP000186878"/>
    </source>
</evidence>
<dbReference type="Proteomes" id="UP000186878">
    <property type="component" value="Unassembled WGS sequence"/>
</dbReference>
<feature type="domain" description="Cyclodeaminase/cyclohydrolase" evidence="1">
    <location>
        <begin position="14"/>
        <end position="181"/>
    </location>
</feature>
<evidence type="ECO:0000313" key="2">
    <source>
        <dbReference type="EMBL" id="OLO05859.1"/>
    </source>
</evidence>
<dbReference type="OrthoDB" id="7030912at2"/>
<dbReference type="Pfam" id="PF04961">
    <property type="entry name" value="FTCD_C"/>
    <property type="match status" value="1"/>
</dbReference>
<dbReference type="EMBL" id="MSDO01000002">
    <property type="protein sequence ID" value="OLO05859.1"/>
    <property type="molecule type" value="Genomic_DNA"/>
</dbReference>
<sequence>MPSSLWRQSLADFQHAVETRSTPGCGAAAAVNGCLGLSLVLKGVRLHRGEPQADRQRLVAEGDALQRALAEAVDDDAAAFAKYLEAQRLPSDTDAESNQRESALNEARDASIRIPLAAAERCQKALELAVEALSLTSRAMRSDTLAGATMLRAALDALLIGIEANLEALPDQGKRRELEIRCGELRDSAQAQCQRLGLAG</sequence>
<name>A0A1Q8SWQ0_9GAMM</name>
<keyword evidence="3" id="KW-1185">Reference proteome</keyword>
<dbReference type="STRING" id="404433.BTW07_02670"/>
<dbReference type="Gene3D" id="1.20.120.680">
    <property type="entry name" value="Formiminotetrahydrofolate cyclodeaminase monomer, up-and-down helical bundle"/>
    <property type="match status" value="1"/>
</dbReference>
<comment type="caution">
    <text evidence="2">The sequence shown here is derived from an EMBL/GenBank/DDBJ whole genome shotgun (WGS) entry which is preliminary data.</text>
</comment>
<dbReference type="GO" id="GO:0003824">
    <property type="term" value="F:catalytic activity"/>
    <property type="evidence" value="ECO:0007669"/>
    <property type="project" value="InterPro"/>
</dbReference>
<evidence type="ECO:0000259" key="1">
    <source>
        <dbReference type="Pfam" id="PF04961"/>
    </source>
</evidence>
<dbReference type="SUPFAM" id="SSF101262">
    <property type="entry name" value="Methenyltetrahydrofolate cyclohydrolase-like"/>
    <property type="match status" value="1"/>
</dbReference>
<dbReference type="InterPro" id="IPR007044">
    <property type="entry name" value="Cyclodeamin/CycHdrlase"/>
</dbReference>
<dbReference type="AlphaFoldDB" id="A0A1Q8SWQ0"/>
<proteinExistence type="predicted"/>
<reference evidence="2 3" key="1">
    <citation type="submission" date="2016-12" db="EMBL/GenBank/DDBJ databases">
        <title>Draft genome sequences of strains Salinicola socius SMB35, Salinicola sp. MH3R3-1 and Chromohalobacter sp. SMB17 from the Verkhnekamsk potash mining region of Russia.</title>
        <authorList>
            <person name="Mavrodi D.V."/>
            <person name="Olsson B.E."/>
            <person name="Korsakova E.S."/>
            <person name="Pyankova A."/>
            <person name="Mavrodi O.V."/>
            <person name="Plotnikova E.G."/>
        </authorList>
    </citation>
    <scope>NUCLEOTIDE SEQUENCE [LARGE SCALE GENOMIC DNA]</scope>
    <source>
        <strain evidence="2 3">SMB35</strain>
    </source>
</reference>
<accession>A0A1Q8SWQ0</accession>
<organism evidence="2 3">
    <name type="scientific">Salinicola socius</name>
    <dbReference type="NCBI Taxonomy" id="404433"/>
    <lineage>
        <taxon>Bacteria</taxon>
        <taxon>Pseudomonadati</taxon>
        <taxon>Pseudomonadota</taxon>
        <taxon>Gammaproteobacteria</taxon>
        <taxon>Oceanospirillales</taxon>
        <taxon>Halomonadaceae</taxon>
        <taxon>Salinicola</taxon>
    </lineage>
</organism>
<protein>
    <recommendedName>
        <fullName evidence="1">Cyclodeaminase/cyclohydrolase domain-containing protein</fullName>
    </recommendedName>
</protein>
<gene>
    <name evidence="2" type="ORF">BTW07_02670</name>
</gene>